<dbReference type="InterPro" id="IPR039399">
    <property type="entry name" value="Deltex_C_sf"/>
</dbReference>
<keyword evidence="7 9" id="KW-0862">Zinc</keyword>
<dbReference type="PANTHER" id="PTHR12622">
    <property type="entry name" value="DELTEX-RELATED"/>
    <property type="match status" value="1"/>
</dbReference>
<dbReference type="Gene3D" id="3.30.390.130">
    <property type="match status" value="1"/>
</dbReference>
<dbReference type="SUPFAM" id="SSF57850">
    <property type="entry name" value="RING/U-box"/>
    <property type="match status" value="1"/>
</dbReference>
<dbReference type="InterPro" id="IPR039398">
    <property type="entry name" value="Deltex_fam"/>
</dbReference>
<evidence type="ECO:0000313" key="13">
    <source>
        <dbReference type="Proteomes" id="UP000261540"/>
    </source>
</evidence>
<dbReference type="InterPro" id="IPR001841">
    <property type="entry name" value="Znf_RING"/>
</dbReference>
<keyword evidence="13" id="KW-1185">Reference proteome</keyword>
<evidence type="ECO:0000256" key="7">
    <source>
        <dbReference type="ARBA" id="ARBA00022833"/>
    </source>
</evidence>
<dbReference type="Pfam" id="PF13923">
    <property type="entry name" value="zf-C3HC4_2"/>
    <property type="match status" value="1"/>
</dbReference>
<comment type="pathway">
    <text evidence="2 9">Protein modification; protein ubiquitination.</text>
</comment>
<feature type="region of interest" description="Disordered" evidence="10">
    <location>
        <begin position="130"/>
        <end position="158"/>
    </location>
</feature>
<dbReference type="GO" id="GO:0016567">
    <property type="term" value="P:protein ubiquitination"/>
    <property type="evidence" value="ECO:0007669"/>
    <property type="project" value="UniProtKB-UniRule"/>
</dbReference>
<dbReference type="Proteomes" id="UP000261540">
    <property type="component" value="Unplaced"/>
</dbReference>
<dbReference type="GO" id="GO:0005737">
    <property type="term" value="C:cytoplasm"/>
    <property type="evidence" value="ECO:0007669"/>
    <property type="project" value="UniProtKB-SubCell"/>
</dbReference>
<evidence type="ECO:0000256" key="3">
    <source>
        <dbReference type="ARBA" id="ARBA00009413"/>
    </source>
</evidence>
<evidence type="ECO:0000256" key="1">
    <source>
        <dbReference type="ARBA" id="ARBA00000900"/>
    </source>
</evidence>
<proteinExistence type="inferred from homology"/>
<evidence type="ECO:0000256" key="9">
    <source>
        <dbReference type="RuleBase" id="RU367105"/>
    </source>
</evidence>
<dbReference type="PROSITE" id="PS00518">
    <property type="entry name" value="ZF_RING_1"/>
    <property type="match status" value="1"/>
</dbReference>
<reference evidence="12" key="2">
    <citation type="submission" date="2025-09" db="UniProtKB">
        <authorList>
            <consortium name="Ensembl"/>
        </authorList>
    </citation>
    <scope>IDENTIFICATION</scope>
</reference>
<dbReference type="Ensembl" id="ENSPKIT00000004668.1">
    <property type="protein sequence ID" value="ENSPKIP00000023969.1"/>
    <property type="gene ID" value="ENSPKIG00000007403.1"/>
</dbReference>
<dbReference type="GO" id="GO:0008270">
    <property type="term" value="F:zinc ion binding"/>
    <property type="evidence" value="ECO:0007669"/>
    <property type="project" value="UniProtKB-KW"/>
</dbReference>
<dbReference type="InterPro" id="IPR039396">
    <property type="entry name" value="Deltex_C"/>
</dbReference>
<reference evidence="12" key="1">
    <citation type="submission" date="2025-08" db="UniProtKB">
        <authorList>
            <consortium name="Ensembl"/>
        </authorList>
    </citation>
    <scope>IDENTIFICATION</scope>
</reference>
<comment type="subcellular location">
    <subcellularLocation>
        <location evidence="9">Cytoplasm</location>
    </subcellularLocation>
</comment>
<evidence type="ECO:0000256" key="6">
    <source>
        <dbReference type="ARBA" id="ARBA00022771"/>
    </source>
</evidence>
<protein>
    <recommendedName>
        <fullName evidence="9">E3 ubiquitin-protein ligase</fullName>
        <ecNumber evidence="9">2.3.2.27</ecNumber>
    </recommendedName>
</protein>
<dbReference type="Pfam" id="PF18102">
    <property type="entry name" value="DTC"/>
    <property type="match status" value="1"/>
</dbReference>
<dbReference type="SMART" id="SM00184">
    <property type="entry name" value="RING"/>
    <property type="match status" value="1"/>
</dbReference>
<dbReference type="AlphaFoldDB" id="A0A3B3RZR2"/>
<dbReference type="GeneTree" id="ENSGT00940000154578"/>
<dbReference type="EC" id="2.3.2.27" evidence="9"/>
<dbReference type="GO" id="GO:0007219">
    <property type="term" value="P:Notch signaling pathway"/>
    <property type="evidence" value="ECO:0007669"/>
    <property type="project" value="InterPro"/>
</dbReference>
<dbReference type="UniPathway" id="UPA00143"/>
<evidence type="ECO:0000313" key="12">
    <source>
        <dbReference type="Ensembl" id="ENSPKIP00000023969.1"/>
    </source>
</evidence>
<evidence type="ECO:0000259" key="11">
    <source>
        <dbReference type="PROSITE" id="PS50089"/>
    </source>
</evidence>
<organism evidence="12 13">
    <name type="scientific">Paramormyrops kingsleyae</name>
    <dbReference type="NCBI Taxonomy" id="1676925"/>
    <lineage>
        <taxon>Eukaryota</taxon>
        <taxon>Metazoa</taxon>
        <taxon>Chordata</taxon>
        <taxon>Craniata</taxon>
        <taxon>Vertebrata</taxon>
        <taxon>Euteleostomi</taxon>
        <taxon>Actinopterygii</taxon>
        <taxon>Neopterygii</taxon>
        <taxon>Teleostei</taxon>
        <taxon>Osteoglossocephala</taxon>
        <taxon>Osteoglossomorpha</taxon>
        <taxon>Osteoglossiformes</taxon>
        <taxon>Mormyridae</taxon>
        <taxon>Paramormyrops</taxon>
    </lineage>
</organism>
<keyword evidence="9" id="KW-0963">Cytoplasm</keyword>
<keyword evidence="4 9" id="KW-0808">Transferase</keyword>
<keyword evidence="5 9" id="KW-0479">Metal-binding</keyword>
<dbReference type="PROSITE" id="PS50089">
    <property type="entry name" value="ZF_RING_2"/>
    <property type="match status" value="1"/>
</dbReference>
<dbReference type="InterPro" id="IPR013083">
    <property type="entry name" value="Znf_RING/FYVE/PHD"/>
</dbReference>
<evidence type="ECO:0000256" key="8">
    <source>
        <dbReference type="PROSITE-ProRule" id="PRU00175"/>
    </source>
</evidence>
<evidence type="ECO:0000256" key="10">
    <source>
        <dbReference type="SAM" id="MobiDB-lite"/>
    </source>
</evidence>
<dbReference type="CDD" id="cd09633">
    <property type="entry name" value="Deltex_C"/>
    <property type="match status" value="1"/>
</dbReference>
<sequence length="367" mass="41190">MASPPFTEIFSNPHLFIDVSAFEEKQRVFEFLNKKMKKINSKRYETGGSFEKLEETICNISLLKSSNSHSIQMQDNVDHTKVQKNTARTHNSNLSLSQQNKLTEKKGSGLQFTSNLLKNHEDDLRLKKETSQGIVGEQRLQESYGDSPGPSAATKKQGEEQETCPICLDILKMPNMKTLPSCHHSFCKDCLKMAFVSKPVCPVCGIVYGRLKGNQPVNASMDVSTMSTPLPGNEKYGTIIIRYYVPSGIQGEEHPSPGHSYEGVSRIAFLPDSPEGRKVLGLLKRAFEQRLIFTVGQSSTTGRRNVVTWNDIHHKTSREGGPTKYLEGLDGLLVSEALQRFPVDLQDLVSWDRRNRADSRTLMRPTE</sequence>
<dbReference type="STRING" id="1676925.ENSPKIP00000023969"/>
<name>A0A3B3RZR2_9TELE</name>
<evidence type="ECO:0000256" key="4">
    <source>
        <dbReference type="ARBA" id="ARBA00022679"/>
    </source>
</evidence>
<evidence type="ECO:0000256" key="2">
    <source>
        <dbReference type="ARBA" id="ARBA00004906"/>
    </source>
</evidence>
<keyword evidence="6 8" id="KW-0863">Zinc-finger</keyword>
<comment type="similarity">
    <text evidence="3 9">Belongs to the Deltex family.</text>
</comment>
<accession>A0A3B3RZR2</accession>
<evidence type="ECO:0000256" key="5">
    <source>
        <dbReference type="ARBA" id="ARBA00022723"/>
    </source>
</evidence>
<comment type="catalytic activity">
    <reaction evidence="1 9">
        <text>S-ubiquitinyl-[E2 ubiquitin-conjugating enzyme]-L-cysteine + [acceptor protein]-L-lysine = [E2 ubiquitin-conjugating enzyme]-L-cysteine + N(6)-ubiquitinyl-[acceptor protein]-L-lysine.</text>
        <dbReference type="EC" id="2.3.2.27"/>
    </reaction>
</comment>
<dbReference type="Gene3D" id="3.30.40.10">
    <property type="entry name" value="Zinc/RING finger domain, C3HC4 (zinc finger)"/>
    <property type="match status" value="1"/>
</dbReference>
<dbReference type="InterPro" id="IPR017907">
    <property type="entry name" value="Znf_RING_CS"/>
</dbReference>
<feature type="domain" description="RING-type" evidence="11">
    <location>
        <begin position="164"/>
        <end position="204"/>
    </location>
</feature>
<dbReference type="GO" id="GO:0061630">
    <property type="term" value="F:ubiquitin protein ligase activity"/>
    <property type="evidence" value="ECO:0007669"/>
    <property type="project" value="UniProtKB-UniRule"/>
</dbReference>